<dbReference type="Gene3D" id="3.20.20.370">
    <property type="entry name" value="Glycoside hydrolase/deacetylase"/>
    <property type="match status" value="1"/>
</dbReference>
<dbReference type="PANTHER" id="PTHR30292">
    <property type="entry name" value="UNCHARACTERIZED PROTEIN YBGL-RELATED"/>
    <property type="match status" value="1"/>
</dbReference>
<dbReference type="EMBL" id="QPJO01000002">
    <property type="protein sequence ID" value="RCW92764.1"/>
    <property type="molecule type" value="Genomic_DNA"/>
</dbReference>
<comment type="caution">
    <text evidence="1">The sequence shown here is derived from an EMBL/GenBank/DDBJ whole genome shotgun (WGS) entry which is preliminary data.</text>
</comment>
<dbReference type="CDD" id="cd10801">
    <property type="entry name" value="LamB_YcsF_like_1"/>
    <property type="match status" value="1"/>
</dbReference>
<dbReference type="RefSeq" id="WP_114309595.1">
    <property type="nucleotide sequence ID" value="NZ_QPJO01000002.1"/>
</dbReference>
<dbReference type="Pfam" id="PF03746">
    <property type="entry name" value="LamB_YcsF"/>
    <property type="match status" value="1"/>
</dbReference>
<evidence type="ECO:0000313" key="2">
    <source>
        <dbReference type="Proteomes" id="UP000253436"/>
    </source>
</evidence>
<reference evidence="1 2" key="1">
    <citation type="submission" date="2018-07" db="EMBL/GenBank/DDBJ databases">
        <title>Genomic Encyclopedia of Type Strains, Phase III (KMG-III): the genomes of soil and plant-associated and newly described type strains.</title>
        <authorList>
            <person name="Whitman W."/>
        </authorList>
    </citation>
    <scope>NUCLEOTIDE SEQUENCE [LARGE SCALE GENOMIC DNA]</scope>
    <source>
        <strain evidence="1 2">CECT 7958</strain>
    </source>
</reference>
<dbReference type="NCBIfam" id="NF003816">
    <property type="entry name" value="PRK05406.1-5"/>
    <property type="match status" value="1"/>
</dbReference>
<dbReference type="InterPro" id="IPR005501">
    <property type="entry name" value="LamB/YcsF/PxpA-like"/>
</dbReference>
<name>A0A368ZGY3_9FLAO</name>
<dbReference type="Proteomes" id="UP000253436">
    <property type="component" value="Unassembled WGS sequence"/>
</dbReference>
<keyword evidence="2" id="KW-1185">Reference proteome</keyword>
<dbReference type="AlphaFoldDB" id="A0A368ZGY3"/>
<dbReference type="SUPFAM" id="SSF88713">
    <property type="entry name" value="Glycoside hydrolase/deacetylase"/>
    <property type="match status" value="1"/>
</dbReference>
<dbReference type="NCBIfam" id="NF003814">
    <property type="entry name" value="PRK05406.1-3"/>
    <property type="match status" value="1"/>
</dbReference>
<proteinExistence type="predicted"/>
<protein>
    <submittedName>
        <fullName evidence="1">UPF0271 protein</fullName>
    </submittedName>
</protein>
<dbReference type="GO" id="GO:0005975">
    <property type="term" value="P:carbohydrate metabolic process"/>
    <property type="evidence" value="ECO:0007669"/>
    <property type="project" value="InterPro"/>
</dbReference>
<dbReference type="PANTHER" id="PTHR30292:SF0">
    <property type="entry name" value="5-OXOPROLINASE SUBUNIT A"/>
    <property type="match status" value="1"/>
</dbReference>
<accession>A0A368ZGY3</accession>
<gene>
    <name evidence="1" type="ORF">DFQ08_102800</name>
</gene>
<dbReference type="OrthoDB" id="9773478at2"/>
<sequence>MKVRSIDVNADVGEGVGNEMLLMPYLSSCNIACGGHAGDIESMTSVVRLAKSNQVKIGAHPSFPDRLNFGRTVMEMSPSDLYTSLKAQIERLQVVADAEGVVLNHVKPHGALYNLAAKDEGVARVVLKVLKAVNPLLKLYAPYQSEIAKMALLNGVEVVYEAFADRGYEDDLSLVSRVKKGAVLHDKERVFNRVLRMVKDQKITAINGVEVAIKISTICVHGDTENAVEIVKYLVCKLKENNIRIQ</sequence>
<organism evidence="1 2">
    <name type="scientific">Winogradskyella arenosi</name>
    <dbReference type="NCBI Taxonomy" id="533325"/>
    <lineage>
        <taxon>Bacteria</taxon>
        <taxon>Pseudomonadati</taxon>
        <taxon>Bacteroidota</taxon>
        <taxon>Flavobacteriia</taxon>
        <taxon>Flavobacteriales</taxon>
        <taxon>Flavobacteriaceae</taxon>
        <taxon>Winogradskyella</taxon>
    </lineage>
</organism>
<dbReference type="InterPro" id="IPR011330">
    <property type="entry name" value="Glyco_hydro/deAcase_b/a-brl"/>
</dbReference>
<evidence type="ECO:0000313" key="1">
    <source>
        <dbReference type="EMBL" id="RCW92764.1"/>
    </source>
</evidence>